<dbReference type="EMBL" id="WIWJ01000107">
    <property type="protein sequence ID" value="MQT50212.1"/>
    <property type="molecule type" value="Genomic_DNA"/>
</dbReference>
<organism evidence="2 4">
    <name type="scientific">Pseudomonas helleri</name>
    <dbReference type="NCBI Taxonomy" id="1608996"/>
    <lineage>
        <taxon>Bacteria</taxon>
        <taxon>Pseudomonadati</taxon>
        <taxon>Pseudomonadota</taxon>
        <taxon>Gammaproteobacteria</taxon>
        <taxon>Pseudomonadales</taxon>
        <taxon>Pseudomonadaceae</taxon>
        <taxon>Pseudomonas</taxon>
    </lineage>
</organism>
<dbReference type="RefSeq" id="WP_153330948.1">
    <property type="nucleotide sequence ID" value="NZ_WIWI01000143.1"/>
</dbReference>
<dbReference type="Proteomes" id="UP000489190">
    <property type="component" value="Unassembled WGS sequence"/>
</dbReference>
<reference evidence="3 4" key="1">
    <citation type="submission" date="2019-10" db="EMBL/GenBank/DDBJ databases">
        <title>Evaluation of single-gene subtyping targets for Pseudomonas.</title>
        <authorList>
            <person name="Reichler S.J."/>
            <person name="Orsi R.H."/>
            <person name="Wiedmann M."/>
            <person name="Martin N.H."/>
            <person name="Murphy S.I."/>
        </authorList>
    </citation>
    <scope>NUCLEOTIDE SEQUENCE [LARGE SCALE GENOMIC DNA]</scope>
    <source>
        <strain evidence="2 4">FSL R10-3254</strain>
        <strain evidence="1 3">FSL R10-3257</strain>
    </source>
</reference>
<comment type="caution">
    <text evidence="2">The sequence shown here is derived from an EMBL/GenBank/DDBJ whole genome shotgun (WGS) entry which is preliminary data.</text>
</comment>
<evidence type="ECO:0000313" key="1">
    <source>
        <dbReference type="EMBL" id="MQT50212.1"/>
    </source>
</evidence>
<sequence>MSTSAQTASVLIPSLSPAFISADDAAVYAHELIAAIKNGIVYGGFILARQNRYYATLPHAGSSTSFDPADVLSLSDEGLFLPIQGYTIEGMYHSNTSIQRMPWQMHEESELQDNFFSIHDLNQAIRYKHNYPRFYLSCPDKCVLSYIASGSNLEKALLPLLSRKRALYPGTFERAYDLGSLMPSDLIGLICLAGELSIVLAGAHWDRRTRLGANWKADQQKGRTSVDKPALCSSVYSDVVDAVKAVHQGMLLRKHTQFAGFVLKQLDADVYVYTRALETPFFEFDRDVVFPKDPSGVPVVPEGYRIVGVYLSGEEPDELLHDTTNELFGDFFSPSALLTSLLLARATPGCDVFFCTRGGGLLRYQSDATESEAELVTLLNRTHTTVPDIEARLFPYDRNAQSYVHRVAEAGKLEVITTDEVWTQEGRIGPDWAPFAVSPTL</sequence>
<accession>A0A6A7YM93</accession>
<evidence type="ECO:0000313" key="3">
    <source>
        <dbReference type="Proteomes" id="UP000441404"/>
    </source>
</evidence>
<proteinExistence type="predicted"/>
<protein>
    <submittedName>
        <fullName evidence="2">DUF4329 domain-containing protein</fullName>
    </submittedName>
</protein>
<dbReference type="EMBL" id="WIWI01000143">
    <property type="protein sequence ID" value="MQT92742.1"/>
    <property type="molecule type" value="Genomic_DNA"/>
</dbReference>
<dbReference type="Proteomes" id="UP000441404">
    <property type="component" value="Unassembled WGS sequence"/>
</dbReference>
<evidence type="ECO:0000313" key="4">
    <source>
        <dbReference type="Proteomes" id="UP000489190"/>
    </source>
</evidence>
<dbReference type="AlphaFoldDB" id="A0A6A7YM93"/>
<evidence type="ECO:0000313" key="2">
    <source>
        <dbReference type="EMBL" id="MQT92742.1"/>
    </source>
</evidence>
<name>A0A6A7YM93_9PSED</name>
<gene>
    <name evidence="2" type="ORF">GHO39_27025</name>
    <name evidence="1" type="ORF">GHO40_26425</name>
</gene>